<organism evidence="7 8">
    <name type="scientific">Solanum tuberosum</name>
    <name type="common">Potato</name>
    <dbReference type="NCBI Taxonomy" id="4113"/>
    <lineage>
        <taxon>Eukaryota</taxon>
        <taxon>Viridiplantae</taxon>
        <taxon>Streptophyta</taxon>
        <taxon>Embryophyta</taxon>
        <taxon>Tracheophyta</taxon>
        <taxon>Spermatophyta</taxon>
        <taxon>Magnoliopsida</taxon>
        <taxon>eudicotyledons</taxon>
        <taxon>Gunneridae</taxon>
        <taxon>Pentapetalae</taxon>
        <taxon>asterids</taxon>
        <taxon>lamiids</taxon>
        <taxon>Solanales</taxon>
        <taxon>Solanaceae</taxon>
        <taxon>Solanoideae</taxon>
        <taxon>Solaneae</taxon>
        <taxon>Solanum</taxon>
    </lineage>
</organism>
<protein>
    <submittedName>
        <fullName evidence="7">ANT</fullName>
    </submittedName>
</protein>
<dbReference type="PANTHER" id="PTHR32467">
    <property type="entry name" value="AP2-LIKE ETHYLENE-RESPONSIVE TRANSCRIPTION FACTOR"/>
    <property type="match status" value="1"/>
</dbReference>
<keyword evidence="5" id="KW-0539">Nucleus</keyword>
<keyword evidence="3" id="KW-0238">DNA-binding</keyword>
<dbReference type="Gene3D" id="3.30.730.10">
    <property type="entry name" value="AP2/ERF domain"/>
    <property type="match status" value="1"/>
</dbReference>
<dbReference type="Gramene" id="PGSC0003DMT400012589">
    <property type="protein sequence ID" value="PGSC0003DMT400012589"/>
    <property type="gene ID" value="PGSC0003DMG400004921"/>
</dbReference>
<dbReference type="InterPro" id="IPR001471">
    <property type="entry name" value="AP2/ERF_dom"/>
</dbReference>
<proteinExistence type="predicted"/>
<dbReference type="PROSITE" id="PS51032">
    <property type="entry name" value="AP2_ERF"/>
    <property type="match status" value="1"/>
</dbReference>
<dbReference type="SMART" id="SM00380">
    <property type="entry name" value="AP2"/>
    <property type="match status" value="1"/>
</dbReference>
<evidence type="ECO:0000256" key="5">
    <source>
        <dbReference type="ARBA" id="ARBA00023242"/>
    </source>
</evidence>
<dbReference type="InterPro" id="IPR036955">
    <property type="entry name" value="AP2/ERF_dom_sf"/>
</dbReference>
<evidence type="ECO:0000256" key="4">
    <source>
        <dbReference type="ARBA" id="ARBA00023163"/>
    </source>
</evidence>
<sequence length="222" mass="24010">MFIGTQEEAAEAYDVAAIKFRGVNAVTNFDISRYDVEKIMASNTLPAGELARRTKEREPIEYNNNNNNNNIGGVGGHKNEECVDNNNNGNITDWKMVLYQTSNPSLGLNYRNPTSFSMALQDLIGIDSMTNSNNHHATILDHEQNKIGNHFSNASSLVTSLGSSREPSPDKSATAASLVFAKPTKFAVPTATSVNACIPSAQLRPIPVSMAHLPVFAALNDA</sequence>
<dbReference type="InterPro" id="IPR016177">
    <property type="entry name" value="DNA-bd_dom_sf"/>
</dbReference>
<name>M1A1H3_SOLTU</name>
<dbReference type="SUPFAM" id="SSF54171">
    <property type="entry name" value="DNA-binding domain"/>
    <property type="match status" value="1"/>
</dbReference>
<dbReference type="GO" id="GO:0003677">
    <property type="term" value="F:DNA binding"/>
    <property type="evidence" value="ECO:0007669"/>
    <property type="project" value="UniProtKB-KW"/>
</dbReference>
<dbReference type="ExpressionAtlas" id="M1A1H3">
    <property type="expression patterns" value="baseline"/>
</dbReference>
<feature type="domain" description="AP2/ERF" evidence="6">
    <location>
        <begin position="1"/>
        <end position="30"/>
    </location>
</feature>
<comment type="subcellular location">
    <subcellularLocation>
        <location evidence="1">Nucleus</location>
    </subcellularLocation>
</comment>
<evidence type="ECO:0000256" key="2">
    <source>
        <dbReference type="ARBA" id="ARBA00023015"/>
    </source>
</evidence>
<reference evidence="7" key="2">
    <citation type="submission" date="2015-06" db="UniProtKB">
        <authorList>
            <consortium name="EnsemblPlants"/>
        </authorList>
    </citation>
    <scope>IDENTIFICATION</scope>
    <source>
        <strain evidence="7">DM1-3 516 R44</strain>
    </source>
</reference>
<keyword evidence="2" id="KW-0805">Transcription regulation</keyword>
<dbReference type="GO" id="GO:0003700">
    <property type="term" value="F:DNA-binding transcription factor activity"/>
    <property type="evidence" value="ECO:0007669"/>
    <property type="project" value="InterPro"/>
</dbReference>
<reference evidence="8" key="1">
    <citation type="journal article" date="2011" name="Nature">
        <title>Genome sequence and analysis of the tuber crop potato.</title>
        <authorList>
            <consortium name="The Potato Genome Sequencing Consortium"/>
        </authorList>
    </citation>
    <scope>NUCLEOTIDE SEQUENCE [LARGE SCALE GENOMIC DNA]</scope>
    <source>
        <strain evidence="8">cv. DM1-3 516 R44</strain>
    </source>
</reference>
<dbReference type="AlphaFoldDB" id="M1A1H3"/>
<evidence type="ECO:0000259" key="6">
    <source>
        <dbReference type="PROSITE" id="PS51032"/>
    </source>
</evidence>
<dbReference type="HOGENOM" id="CLU_013549_1_1_1"/>
<evidence type="ECO:0000256" key="3">
    <source>
        <dbReference type="ARBA" id="ARBA00023125"/>
    </source>
</evidence>
<evidence type="ECO:0000313" key="8">
    <source>
        <dbReference type="Proteomes" id="UP000011115"/>
    </source>
</evidence>
<dbReference type="PANTHER" id="PTHR32467:SF157">
    <property type="entry name" value="AP2-LIKE ETHYLENE-RESPONSIVE TRANSCRIPTION FACTOR CRL5"/>
    <property type="match status" value="1"/>
</dbReference>
<keyword evidence="4" id="KW-0804">Transcription</keyword>
<accession>M1A1H3</accession>
<dbReference type="EnsemblPlants" id="PGSC0003DMT400012589">
    <property type="protein sequence ID" value="PGSC0003DMT400012589"/>
    <property type="gene ID" value="PGSC0003DMG400004921"/>
</dbReference>
<keyword evidence="8" id="KW-1185">Reference proteome</keyword>
<dbReference type="Proteomes" id="UP000011115">
    <property type="component" value="Unassembled WGS sequence"/>
</dbReference>
<evidence type="ECO:0000256" key="1">
    <source>
        <dbReference type="ARBA" id="ARBA00004123"/>
    </source>
</evidence>
<gene>
    <name evidence="7" type="primary">LOC102581225</name>
</gene>
<evidence type="ECO:0000313" key="7">
    <source>
        <dbReference type="EnsemblPlants" id="PGSC0003DMT400012589"/>
    </source>
</evidence>
<dbReference type="GO" id="GO:0005634">
    <property type="term" value="C:nucleus"/>
    <property type="evidence" value="ECO:0007669"/>
    <property type="project" value="UniProtKB-SubCell"/>
</dbReference>